<dbReference type="Proteomes" id="UP000762676">
    <property type="component" value="Unassembled WGS sequence"/>
</dbReference>
<dbReference type="GO" id="GO:0006605">
    <property type="term" value="P:protein targeting"/>
    <property type="evidence" value="ECO:0007669"/>
    <property type="project" value="TreeGrafter"/>
</dbReference>
<sequence>MPTVVKLSGHNFALLQHEEFIVGLAGSPDIPDNFLIGHMQFVWSTFTLYQGSLGAIKERVGEEKFVKELNRIWDMYLPLCQIHSDPLSQAFKVLPYVQLHKSQGSLYLHASHILQRTLRYKGVVAGALFSWKK</sequence>
<reference evidence="1 2" key="1">
    <citation type="journal article" date="2021" name="Elife">
        <title>Chloroplast acquisition without the gene transfer in kleptoplastic sea slugs, Plakobranchus ocellatus.</title>
        <authorList>
            <person name="Maeda T."/>
            <person name="Takahashi S."/>
            <person name="Yoshida T."/>
            <person name="Shimamura S."/>
            <person name="Takaki Y."/>
            <person name="Nagai Y."/>
            <person name="Toyoda A."/>
            <person name="Suzuki Y."/>
            <person name="Arimoto A."/>
            <person name="Ishii H."/>
            <person name="Satoh N."/>
            <person name="Nishiyama T."/>
            <person name="Hasebe M."/>
            <person name="Maruyama T."/>
            <person name="Minagawa J."/>
            <person name="Obokata J."/>
            <person name="Shigenobu S."/>
        </authorList>
    </citation>
    <scope>NUCLEOTIDE SEQUENCE [LARGE SCALE GENOMIC DNA]</scope>
</reference>
<protein>
    <submittedName>
        <fullName evidence="1">Hermansky-Pudlak syndrome 4 protein</fullName>
    </submittedName>
</protein>
<name>A0AAV4ISP6_9GAST</name>
<evidence type="ECO:0000313" key="1">
    <source>
        <dbReference type="EMBL" id="GFS12680.1"/>
    </source>
</evidence>
<dbReference type="InterPro" id="IPR026091">
    <property type="entry name" value="HPS4"/>
</dbReference>
<dbReference type="GO" id="GO:0031410">
    <property type="term" value="C:cytoplasmic vesicle"/>
    <property type="evidence" value="ECO:0007669"/>
    <property type="project" value="TreeGrafter"/>
</dbReference>
<accession>A0AAV4ISP6</accession>
<evidence type="ECO:0000313" key="2">
    <source>
        <dbReference type="Proteomes" id="UP000762676"/>
    </source>
</evidence>
<proteinExistence type="predicted"/>
<gene>
    <name evidence="1" type="ORF">ElyMa_001377600</name>
</gene>
<dbReference type="GO" id="GO:0005085">
    <property type="term" value="F:guanyl-nucleotide exchange factor activity"/>
    <property type="evidence" value="ECO:0007669"/>
    <property type="project" value="TreeGrafter"/>
</dbReference>
<keyword evidence="2" id="KW-1185">Reference proteome</keyword>
<organism evidence="1 2">
    <name type="scientific">Elysia marginata</name>
    <dbReference type="NCBI Taxonomy" id="1093978"/>
    <lineage>
        <taxon>Eukaryota</taxon>
        <taxon>Metazoa</taxon>
        <taxon>Spiralia</taxon>
        <taxon>Lophotrochozoa</taxon>
        <taxon>Mollusca</taxon>
        <taxon>Gastropoda</taxon>
        <taxon>Heterobranchia</taxon>
        <taxon>Euthyneura</taxon>
        <taxon>Panpulmonata</taxon>
        <taxon>Sacoglossa</taxon>
        <taxon>Placobranchoidea</taxon>
        <taxon>Plakobranchidae</taxon>
        <taxon>Elysia</taxon>
    </lineage>
</organism>
<dbReference type="EMBL" id="BMAT01002734">
    <property type="protein sequence ID" value="GFS12680.1"/>
    <property type="molecule type" value="Genomic_DNA"/>
</dbReference>
<dbReference type="PANTHER" id="PTHR14407:SF9">
    <property type="entry name" value="BLOC-3 COMPLEX MEMBER HPS4"/>
    <property type="match status" value="1"/>
</dbReference>
<comment type="caution">
    <text evidence="1">The sequence shown here is derived from an EMBL/GenBank/DDBJ whole genome shotgun (WGS) entry which is preliminary data.</text>
</comment>
<dbReference type="GO" id="GO:0005765">
    <property type="term" value="C:lysosomal membrane"/>
    <property type="evidence" value="ECO:0007669"/>
    <property type="project" value="TreeGrafter"/>
</dbReference>
<dbReference type="PANTHER" id="PTHR14407">
    <property type="entry name" value="HERMANSKY-PUDLAK SYNDROME 4 PROTEIN LIGHT-EAR PROTEIN-RELATED"/>
    <property type="match status" value="1"/>
</dbReference>
<dbReference type="GO" id="GO:0031085">
    <property type="term" value="C:BLOC-3 complex"/>
    <property type="evidence" value="ECO:0007669"/>
    <property type="project" value="TreeGrafter"/>
</dbReference>
<dbReference type="GO" id="GO:0031267">
    <property type="term" value="F:small GTPase binding"/>
    <property type="evidence" value="ECO:0007669"/>
    <property type="project" value="TreeGrafter"/>
</dbReference>
<dbReference type="AlphaFoldDB" id="A0AAV4ISP6"/>